<evidence type="ECO:0000259" key="2">
    <source>
        <dbReference type="Pfam" id="PF02657"/>
    </source>
</evidence>
<dbReference type="PANTHER" id="PTHR43597">
    <property type="entry name" value="SULFUR ACCEPTOR PROTEIN CSDE"/>
    <property type="match status" value="1"/>
</dbReference>
<evidence type="ECO:0000256" key="1">
    <source>
        <dbReference type="ARBA" id="ARBA00010282"/>
    </source>
</evidence>
<reference evidence="3" key="1">
    <citation type="submission" date="2024-03" db="EMBL/GenBank/DDBJ databases">
        <title>WGS assembly of Saponaria officinalis var. Norfolk2.</title>
        <authorList>
            <person name="Jenkins J."/>
            <person name="Shu S."/>
            <person name="Grimwood J."/>
            <person name="Barry K."/>
            <person name="Goodstein D."/>
            <person name="Schmutz J."/>
            <person name="Leebens-Mack J."/>
            <person name="Osbourn A."/>
        </authorList>
    </citation>
    <scope>NUCLEOTIDE SEQUENCE [LARGE SCALE GENOMIC DNA]</scope>
    <source>
        <strain evidence="3">JIC</strain>
    </source>
</reference>
<dbReference type="InterPro" id="IPR003808">
    <property type="entry name" value="Fe-S_metab-assoc_dom"/>
</dbReference>
<dbReference type="Gene3D" id="3.90.1010.10">
    <property type="match status" value="1"/>
</dbReference>
<dbReference type="Proteomes" id="UP001443914">
    <property type="component" value="Unassembled WGS sequence"/>
</dbReference>
<sequence>MTFTTQISTLPSLNCPCSCTNSSNFNNPPQKSNFLNSKPSKFQSLTLKSPNCVKKPSFSQLISYPDDEFSHISSHDLVSMRLKRLVSEFRALSEPIDRVKRLLGYATVLPQLGESTRSPENRVRGCAAQVWLEVKRDEFGRMRFGADSDSEITKGFCSCLIFLLDGAYPLDVLKVRAEDLTDMNVGLPVRSRVNSWHNVLVNMQERTKTFLSEKDEALCQRGDHLDTFPSLVVPADTIISKGNRLPVSFR</sequence>
<dbReference type="SUPFAM" id="SSF82649">
    <property type="entry name" value="SufE/NifU"/>
    <property type="match status" value="1"/>
</dbReference>
<organism evidence="3 4">
    <name type="scientific">Saponaria officinalis</name>
    <name type="common">Common soapwort</name>
    <name type="synonym">Lychnis saponaria</name>
    <dbReference type="NCBI Taxonomy" id="3572"/>
    <lineage>
        <taxon>Eukaryota</taxon>
        <taxon>Viridiplantae</taxon>
        <taxon>Streptophyta</taxon>
        <taxon>Embryophyta</taxon>
        <taxon>Tracheophyta</taxon>
        <taxon>Spermatophyta</taxon>
        <taxon>Magnoliopsida</taxon>
        <taxon>eudicotyledons</taxon>
        <taxon>Gunneridae</taxon>
        <taxon>Pentapetalae</taxon>
        <taxon>Caryophyllales</taxon>
        <taxon>Caryophyllaceae</taxon>
        <taxon>Caryophylleae</taxon>
        <taxon>Saponaria</taxon>
    </lineage>
</organism>
<comment type="similarity">
    <text evidence="1">Belongs to the SufE family.</text>
</comment>
<dbReference type="EMBL" id="JBDFQZ010000007">
    <property type="protein sequence ID" value="KAK9707459.1"/>
    <property type="molecule type" value="Genomic_DNA"/>
</dbReference>
<dbReference type="AlphaFoldDB" id="A0AAW1JSG8"/>
<feature type="domain" description="Fe-S metabolism associated" evidence="2">
    <location>
        <begin position="87"/>
        <end position="205"/>
    </location>
</feature>
<comment type="caution">
    <text evidence="3">The sequence shown here is derived from an EMBL/GenBank/DDBJ whole genome shotgun (WGS) entry which is preliminary data.</text>
</comment>
<gene>
    <name evidence="3" type="ORF">RND81_07G198700</name>
</gene>
<name>A0AAW1JSG8_SAPOF</name>
<evidence type="ECO:0000313" key="4">
    <source>
        <dbReference type="Proteomes" id="UP001443914"/>
    </source>
</evidence>
<dbReference type="PANTHER" id="PTHR43597:SF5">
    <property type="entry name" value="SUFE-LIKE PROTEIN 2, CHLOROPLASTIC"/>
    <property type="match status" value="1"/>
</dbReference>
<proteinExistence type="inferred from homology"/>
<dbReference type="Pfam" id="PF02657">
    <property type="entry name" value="SufE"/>
    <property type="match status" value="1"/>
</dbReference>
<evidence type="ECO:0000313" key="3">
    <source>
        <dbReference type="EMBL" id="KAK9707459.1"/>
    </source>
</evidence>
<keyword evidence="4" id="KW-1185">Reference proteome</keyword>
<protein>
    <recommendedName>
        <fullName evidence="2">Fe-S metabolism associated domain-containing protein</fullName>
    </recommendedName>
</protein>
<accession>A0AAW1JSG8</accession>